<dbReference type="PANTHER" id="PTHR10139:SF1">
    <property type="entry name" value="DOUBLE-STRAND BREAK REPAIR PROTEIN MRE11"/>
    <property type="match status" value="1"/>
</dbReference>
<proteinExistence type="predicted"/>
<feature type="region of interest" description="Disordered" evidence="1">
    <location>
        <begin position="277"/>
        <end position="306"/>
    </location>
</feature>
<evidence type="ECO:0000313" key="4">
    <source>
        <dbReference type="Proteomes" id="UP001266305"/>
    </source>
</evidence>
<organism evidence="3 4">
    <name type="scientific">Saguinus oedipus</name>
    <name type="common">Cotton-top tamarin</name>
    <name type="synonym">Oedipomidas oedipus</name>
    <dbReference type="NCBI Taxonomy" id="9490"/>
    <lineage>
        <taxon>Eukaryota</taxon>
        <taxon>Metazoa</taxon>
        <taxon>Chordata</taxon>
        <taxon>Craniata</taxon>
        <taxon>Vertebrata</taxon>
        <taxon>Euteleostomi</taxon>
        <taxon>Mammalia</taxon>
        <taxon>Eutheria</taxon>
        <taxon>Euarchontoglires</taxon>
        <taxon>Primates</taxon>
        <taxon>Haplorrhini</taxon>
        <taxon>Platyrrhini</taxon>
        <taxon>Cebidae</taxon>
        <taxon>Callitrichinae</taxon>
        <taxon>Saguinus</taxon>
    </lineage>
</organism>
<feature type="compositionally biased region" description="Basic and acidic residues" evidence="1">
    <location>
        <begin position="294"/>
        <end position="306"/>
    </location>
</feature>
<evidence type="ECO:0000256" key="1">
    <source>
        <dbReference type="SAM" id="MobiDB-lite"/>
    </source>
</evidence>
<protein>
    <submittedName>
        <fullName evidence="3">Meiotic recombination</fullName>
    </submittedName>
</protein>
<feature type="domain" description="Mre11 DNA-binding" evidence="2">
    <location>
        <begin position="192"/>
        <end position="305"/>
    </location>
</feature>
<evidence type="ECO:0000313" key="3">
    <source>
        <dbReference type="EMBL" id="KAK2101152.1"/>
    </source>
</evidence>
<keyword evidence="4" id="KW-1185">Reference proteome</keyword>
<comment type="caution">
    <text evidence="3">The sequence shown here is derived from an EMBL/GenBank/DDBJ whole genome shotgun (WGS) entry which is preliminary data.</text>
</comment>
<dbReference type="SUPFAM" id="SSF56300">
    <property type="entry name" value="Metallo-dependent phosphatases"/>
    <property type="match status" value="1"/>
</dbReference>
<name>A0ABQ9UY51_SAGOE</name>
<gene>
    <name evidence="3" type="primary">MRE11_3</name>
    <name evidence="3" type="ORF">P7K49_022500</name>
</gene>
<dbReference type="Gene3D" id="3.60.21.10">
    <property type="match status" value="1"/>
</dbReference>
<dbReference type="Pfam" id="PF04152">
    <property type="entry name" value="Mre11_DNA_bind"/>
    <property type="match status" value="1"/>
</dbReference>
<dbReference type="InterPro" id="IPR007281">
    <property type="entry name" value="Mre11_DNA-bd"/>
</dbReference>
<dbReference type="EMBL" id="JASSZA010000010">
    <property type="protein sequence ID" value="KAK2101152.1"/>
    <property type="molecule type" value="Genomic_DNA"/>
</dbReference>
<dbReference type="SMART" id="SM01347">
    <property type="entry name" value="Mre11_DNA_bind"/>
    <property type="match status" value="1"/>
</dbReference>
<feature type="compositionally biased region" description="Polar residues" evidence="1">
    <location>
        <begin position="99"/>
        <end position="112"/>
    </location>
</feature>
<dbReference type="InterPro" id="IPR029052">
    <property type="entry name" value="Metallo-depent_PP-like"/>
</dbReference>
<accession>A0ABQ9UY51</accession>
<reference evidence="3 4" key="1">
    <citation type="submission" date="2023-05" db="EMBL/GenBank/DDBJ databases">
        <title>B98-5 Cell Line De Novo Hybrid Assembly: An Optical Mapping Approach.</title>
        <authorList>
            <person name="Kananen K."/>
            <person name="Auerbach J.A."/>
            <person name="Kautto E."/>
            <person name="Blachly J.S."/>
        </authorList>
    </citation>
    <scope>NUCLEOTIDE SEQUENCE [LARGE SCALE GENOMIC DNA]</scope>
    <source>
        <strain evidence="3">B95-8</strain>
        <tissue evidence="3">Cell line</tissue>
    </source>
</reference>
<dbReference type="PANTHER" id="PTHR10139">
    <property type="entry name" value="DOUBLE-STRAND BREAK REPAIR PROTEIN MRE11"/>
    <property type="match status" value="1"/>
</dbReference>
<evidence type="ECO:0000259" key="2">
    <source>
        <dbReference type="SMART" id="SM01347"/>
    </source>
</evidence>
<dbReference type="Proteomes" id="UP001266305">
    <property type="component" value="Unassembled WGS sequence"/>
</dbReference>
<sequence length="306" mass="34526">MEADALCALDILSCAGFVNHFGRSMSVEKIDISPVLLQKGNTKIALYGLGSIPDERLYRMFVNKKVTMLRPKEDENSWFNLFVIHQNRDDELKGKLISNSKNLSQNERQNGSIGKGNGSKHGSTNFIPEQFLDDFIDLVIWGHEHECKIAPTKNEQQLFYISQPGSSVVTSLSPGEAVKKHVGLLRVKGRKMNMQKIPLHTVRQFFMEDIVLANHPDIFNPDNPKVTQAIQSFCLEKTRRFPAEEPHGSPVRLLWLSQQFLVQRLGPLLVNVQSSGKAESPIQLIEKGTQEGSQTRDSRAEKHREA</sequence>
<feature type="region of interest" description="Disordered" evidence="1">
    <location>
        <begin position="99"/>
        <end position="121"/>
    </location>
</feature>